<evidence type="ECO:0000256" key="2">
    <source>
        <dbReference type="ARBA" id="ARBA00023002"/>
    </source>
</evidence>
<dbReference type="CDD" id="cd05233">
    <property type="entry name" value="SDR_c"/>
    <property type="match status" value="1"/>
</dbReference>
<dbReference type="RefSeq" id="WP_380581286.1">
    <property type="nucleotide sequence ID" value="NZ_JBHSQJ010000026.1"/>
</dbReference>
<name>A0ABW1FY34_9ACTN</name>
<protein>
    <submittedName>
        <fullName evidence="4">SDR family NAD(P)-dependent oxidoreductase</fullName>
    </submittedName>
</protein>
<dbReference type="Proteomes" id="UP001596174">
    <property type="component" value="Unassembled WGS sequence"/>
</dbReference>
<dbReference type="PANTHER" id="PTHR43669:SF6">
    <property type="entry name" value="DECAPRENYLPHOSPHORYL-2-KETO-BETA-D-ERYTHRO-PENTOSE REDUCTASE"/>
    <property type="match status" value="1"/>
</dbReference>
<reference evidence="5" key="1">
    <citation type="journal article" date="2019" name="Int. J. Syst. Evol. Microbiol.">
        <title>The Global Catalogue of Microorganisms (GCM) 10K type strain sequencing project: providing services to taxonomists for standard genome sequencing and annotation.</title>
        <authorList>
            <consortium name="The Broad Institute Genomics Platform"/>
            <consortium name="The Broad Institute Genome Sequencing Center for Infectious Disease"/>
            <person name="Wu L."/>
            <person name="Ma J."/>
        </authorList>
    </citation>
    <scope>NUCLEOTIDE SEQUENCE [LARGE SCALE GENOMIC DNA]</scope>
    <source>
        <strain evidence="5">JCM 4816</strain>
    </source>
</reference>
<dbReference type="Pfam" id="PF00106">
    <property type="entry name" value="adh_short"/>
    <property type="match status" value="1"/>
</dbReference>
<keyword evidence="5" id="KW-1185">Reference proteome</keyword>
<dbReference type="InterPro" id="IPR002347">
    <property type="entry name" value="SDR_fam"/>
</dbReference>
<dbReference type="PRINTS" id="PR00081">
    <property type="entry name" value="GDHRDH"/>
</dbReference>
<gene>
    <name evidence="4" type="ORF">ACFP3V_07965</name>
</gene>
<accession>A0ABW1FY34</accession>
<dbReference type="PROSITE" id="PS00061">
    <property type="entry name" value="ADH_SHORT"/>
    <property type="match status" value="1"/>
</dbReference>
<dbReference type="Gene3D" id="3.40.50.720">
    <property type="entry name" value="NAD(P)-binding Rossmann-like Domain"/>
    <property type="match status" value="1"/>
</dbReference>
<proteinExistence type="inferred from homology"/>
<dbReference type="EMBL" id="JBHSQJ010000026">
    <property type="protein sequence ID" value="MFC5907153.1"/>
    <property type="molecule type" value="Genomic_DNA"/>
</dbReference>
<dbReference type="PRINTS" id="PR00080">
    <property type="entry name" value="SDRFAMILY"/>
</dbReference>
<dbReference type="InterPro" id="IPR020904">
    <property type="entry name" value="Sc_DH/Rdtase_CS"/>
</dbReference>
<evidence type="ECO:0000313" key="5">
    <source>
        <dbReference type="Proteomes" id="UP001596174"/>
    </source>
</evidence>
<evidence type="ECO:0000313" key="4">
    <source>
        <dbReference type="EMBL" id="MFC5907153.1"/>
    </source>
</evidence>
<keyword evidence="2" id="KW-0560">Oxidoreductase</keyword>
<dbReference type="PANTHER" id="PTHR43669">
    <property type="entry name" value="5-KETO-D-GLUCONATE 5-REDUCTASE"/>
    <property type="match status" value="1"/>
</dbReference>
<comment type="similarity">
    <text evidence="1 3">Belongs to the short-chain dehydrogenases/reductases (SDR) family.</text>
</comment>
<comment type="caution">
    <text evidence="4">The sequence shown here is derived from an EMBL/GenBank/DDBJ whole genome shotgun (WGS) entry which is preliminary data.</text>
</comment>
<organism evidence="4 5">
    <name type="scientific">Streptacidiphilus monticola</name>
    <dbReference type="NCBI Taxonomy" id="2161674"/>
    <lineage>
        <taxon>Bacteria</taxon>
        <taxon>Bacillati</taxon>
        <taxon>Actinomycetota</taxon>
        <taxon>Actinomycetes</taxon>
        <taxon>Kitasatosporales</taxon>
        <taxon>Streptomycetaceae</taxon>
        <taxon>Streptacidiphilus</taxon>
    </lineage>
</organism>
<dbReference type="SUPFAM" id="SSF51735">
    <property type="entry name" value="NAD(P)-binding Rossmann-fold domains"/>
    <property type="match status" value="1"/>
</dbReference>
<evidence type="ECO:0000256" key="1">
    <source>
        <dbReference type="ARBA" id="ARBA00006484"/>
    </source>
</evidence>
<sequence>MRDSLGRPGRILLLGGTSEIGLAVLRALPLSPDTEAVLAGRDRAALEAAGKTLRCRTRTVHYDATALDTHPALVADVFAPADVDLVVSAAGILVEQRELDADPLRAGRLMTTDLTGHVTTLLAVAARMREQGHGTIVVLSSVAAVRPRAGTYVYGAAKAGLDAFARGLADSLAGTGVRVLLVRPGFVTGRMTRGLDPAPLATTPERVGAAVARALVRDRGRTVLWVPPALAALGAAMRLTPAPLWRRVARRLDAQRLGGE</sequence>
<dbReference type="InterPro" id="IPR036291">
    <property type="entry name" value="NAD(P)-bd_dom_sf"/>
</dbReference>
<evidence type="ECO:0000256" key="3">
    <source>
        <dbReference type="RuleBase" id="RU000363"/>
    </source>
</evidence>